<organism evidence="5 6">
    <name type="scientific">Catonella morbi ATCC 51271</name>
    <dbReference type="NCBI Taxonomy" id="592026"/>
    <lineage>
        <taxon>Bacteria</taxon>
        <taxon>Bacillati</taxon>
        <taxon>Bacillota</taxon>
        <taxon>Clostridia</taxon>
        <taxon>Lachnospirales</taxon>
        <taxon>Lachnospiraceae</taxon>
        <taxon>Catonella</taxon>
    </lineage>
</organism>
<dbReference type="Proteomes" id="UP000018227">
    <property type="component" value="Unassembled WGS sequence"/>
</dbReference>
<gene>
    <name evidence="5" type="ORF">GCWU0000282_001971</name>
</gene>
<keyword evidence="6" id="KW-1185">Reference proteome</keyword>
<sequence length="126" mass="14747">MNFSNGELTVMEMLWEGECLDENGEIQALELSKLLDEKYGFGKTSSYTFFGRLLEKGAITRRYPKYTIKPLISREEALRKQKQEAIERLFKGSIINVCQAFFSEKKVSKKELEEMRKLIDSFDEEE</sequence>
<dbReference type="PIRSF" id="PIRSF019455">
    <property type="entry name" value="CopR_AtkY"/>
    <property type="match status" value="1"/>
</dbReference>
<dbReference type="AlphaFoldDB" id="V2Y2B8"/>
<proteinExistence type="inferred from homology"/>
<dbReference type="eggNOG" id="COG3682">
    <property type="taxonomic scope" value="Bacteria"/>
</dbReference>
<dbReference type="STRING" id="592026.GCWU0000282_001971"/>
<dbReference type="InterPro" id="IPR036388">
    <property type="entry name" value="WH-like_DNA-bd_sf"/>
</dbReference>
<dbReference type="RefSeq" id="WP_023354840.1">
    <property type="nucleotide sequence ID" value="NZ_KI535368.1"/>
</dbReference>
<dbReference type="Pfam" id="PF03965">
    <property type="entry name" value="Penicillinase_R"/>
    <property type="match status" value="1"/>
</dbReference>
<evidence type="ECO:0000256" key="1">
    <source>
        <dbReference type="ARBA" id="ARBA00011046"/>
    </source>
</evidence>
<accession>V2Y2B8</accession>
<protein>
    <submittedName>
        <fullName evidence="5">Transcriptional regulator, BlaI/MecI/CopY family</fullName>
    </submittedName>
</protein>
<dbReference type="InterPro" id="IPR036390">
    <property type="entry name" value="WH_DNA-bd_sf"/>
</dbReference>
<dbReference type="SUPFAM" id="SSF46785">
    <property type="entry name" value="Winged helix' DNA-binding domain"/>
    <property type="match status" value="1"/>
</dbReference>
<dbReference type="InterPro" id="IPR005650">
    <property type="entry name" value="BlaI_family"/>
</dbReference>
<dbReference type="Gene3D" id="1.10.10.10">
    <property type="entry name" value="Winged helix-like DNA-binding domain superfamily/Winged helix DNA-binding domain"/>
    <property type="match status" value="1"/>
</dbReference>
<dbReference type="GO" id="GO:0045892">
    <property type="term" value="P:negative regulation of DNA-templated transcription"/>
    <property type="evidence" value="ECO:0007669"/>
    <property type="project" value="InterPro"/>
</dbReference>
<evidence type="ECO:0000256" key="2">
    <source>
        <dbReference type="ARBA" id="ARBA00023015"/>
    </source>
</evidence>
<keyword evidence="3" id="KW-0238">DNA-binding</keyword>
<reference evidence="5 6" key="1">
    <citation type="submission" date="2013-06" db="EMBL/GenBank/DDBJ databases">
        <authorList>
            <person name="Weinstock G."/>
            <person name="Sodergren E."/>
            <person name="Clifton S."/>
            <person name="Fulton L."/>
            <person name="Fulton B."/>
            <person name="Courtney L."/>
            <person name="Fronick C."/>
            <person name="Harrison M."/>
            <person name="Strong C."/>
            <person name="Farmer C."/>
            <person name="Delahaunty K."/>
            <person name="Markovic C."/>
            <person name="Hall O."/>
            <person name="Minx P."/>
            <person name="Tomlinson C."/>
            <person name="Mitreva M."/>
            <person name="Nelson J."/>
            <person name="Hou S."/>
            <person name="Wollam A."/>
            <person name="Pepin K.H."/>
            <person name="Johnson M."/>
            <person name="Bhonagiri V."/>
            <person name="Nash W.E."/>
            <person name="Warren W."/>
            <person name="Chinwalla A."/>
            <person name="Mardis E.R."/>
            <person name="Wilson R.K."/>
        </authorList>
    </citation>
    <scope>NUCLEOTIDE SEQUENCE [LARGE SCALE GENOMIC DNA]</scope>
    <source>
        <strain evidence="5 6">ATCC 51271</strain>
    </source>
</reference>
<dbReference type="HOGENOM" id="CLU_119090_2_0_9"/>
<keyword evidence="4" id="KW-0804">Transcription</keyword>
<dbReference type="Gene3D" id="1.10.4040.10">
    <property type="entry name" value="Penicillinase repressor domain"/>
    <property type="match status" value="1"/>
</dbReference>
<evidence type="ECO:0000256" key="4">
    <source>
        <dbReference type="ARBA" id="ARBA00023163"/>
    </source>
</evidence>
<comment type="caution">
    <text evidence="5">The sequence shown here is derived from an EMBL/GenBank/DDBJ whole genome shotgun (WGS) entry which is preliminary data.</text>
</comment>
<comment type="similarity">
    <text evidence="1">Belongs to the BlaI transcriptional regulatory family.</text>
</comment>
<keyword evidence="2" id="KW-0805">Transcription regulation</keyword>
<evidence type="ECO:0000313" key="5">
    <source>
        <dbReference type="EMBL" id="ESL03098.1"/>
    </source>
</evidence>
<dbReference type="GO" id="GO:0003677">
    <property type="term" value="F:DNA binding"/>
    <property type="evidence" value="ECO:0007669"/>
    <property type="project" value="UniProtKB-KW"/>
</dbReference>
<dbReference type="OrthoDB" id="9795583at2"/>
<evidence type="ECO:0000313" key="6">
    <source>
        <dbReference type="Proteomes" id="UP000018227"/>
    </source>
</evidence>
<evidence type="ECO:0000256" key="3">
    <source>
        <dbReference type="ARBA" id="ARBA00023125"/>
    </source>
</evidence>
<dbReference type="EMBL" id="ACIL03000013">
    <property type="protein sequence ID" value="ESL03098.1"/>
    <property type="molecule type" value="Genomic_DNA"/>
</dbReference>
<name>V2Y2B8_9FIRM</name>